<evidence type="ECO:0000313" key="3">
    <source>
        <dbReference type="Proteomes" id="UP001642260"/>
    </source>
</evidence>
<feature type="region of interest" description="Disordered" evidence="1">
    <location>
        <begin position="68"/>
        <end position="88"/>
    </location>
</feature>
<organism evidence="2 3">
    <name type="scientific">Eruca vesicaria subsp. sativa</name>
    <name type="common">Garden rocket</name>
    <name type="synonym">Eruca sativa</name>
    <dbReference type="NCBI Taxonomy" id="29727"/>
    <lineage>
        <taxon>Eukaryota</taxon>
        <taxon>Viridiplantae</taxon>
        <taxon>Streptophyta</taxon>
        <taxon>Embryophyta</taxon>
        <taxon>Tracheophyta</taxon>
        <taxon>Spermatophyta</taxon>
        <taxon>Magnoliopsida</taxon>
        <taxon>eudicotyledons</taxon>
        <taxon>Gunneridae</taxon>
        <taxon>Pentapetalae</taxon>
        <taxon>rosids</taxon>
        <taxon>malvids</taxon>
        <taxon>Brassicales</taxon>
        <taxon>Brassicaceae</taxon>
        <taxon>Brassiceae</taxon>
        <taxon>Eruca</taxon>
    </lineage>
</organism>
<evidence type="ECO:0000313" key="2">
    <source>
        <dbReference type="EMBL" id="CAH8307678.1"/>
    </source>
</evidence>
<accession>A0ABC8J1S8</accession>
<proteinExistence type="predicted"/>
<reference evidence="2 3" key="1">
    <citation type="submission" date="2022-03" db="EMBL/GenBank/DDBJ databases">
        <authorList>
            <person name="Macdonald S."/>
            <person name="Ahmed S."/>
            <person name="Newling K."/>
        </authorList>
    </citation>
    <scope>NUCLEOTIDE SEQUENCE [LARGE SCALE GENOMIC DNA]</scope>
</reference>
<gene>
    <name evidence="2" type="ORF">ERUC_LOCUS4990</name>
</gene>
<dbReference type="EMBL" id="CAKOAT010067822">
    <property type="protein sequence ID" value="CAH8307678.1"/>
    <property type="molecule type" value="Genomic_DNA"/>
</dbReference>
<name>A0ABC8J1S8_ERUVS</name>
<dbReference type="AlphaFoldDB" id="A0ABC8J1S8"/>
<evidence type="ECO:0000256" key="1">
    <source>
        <dbReference type="SAM" id="MobiDB-lite"/>
    </source>
</evidence>
<protein>
    <submittedName>
        <fullName evidence="2">Uncharacterized protein</fullName>
    </submittedName>
</protein>
<keyword evidence="3" id="KW-1185">Reference proteome</keyword>
<dbReference type="Proteomes" id="UP001642260">
    <property type="component" value="Unassembled WGS sequence"/>
</dbReference>
<comment type="caution">
    <text evidence="2">The sequence shown here is derived from an EMBL/GenBank/DDBJ whole genome shotgun (WGS) entry which is preliminary data.</text>
</comment>
<sequence>MSTLISYQKAYLTKGTSFPGNLATFRFPGNGRIGPLRHRRFPQPSLFLILSFRRACAIERVPNADGDEGYRLSVDAEPTSSVEERNESKVTEAFANFDRYSIASK</sequence>